<name>A0ABS4ZBC7_9ACTN</name>
<organism evidence="2 3">
    <name type="scientific">Microlunatus capsulatus</name>
    <dbReference type="NCBI Taxonomy" id="99117"/>
    <lineage>
        <taxon>Bacteria</taxon>
        <taxon>Bacillati</taxon>
        <taxon>Actinomycetota</taxon>
        <taxon>Actinomycetes</taxon>
        <taxon>Propionibacteriales</taxon>
        <taxon>Propionibacteriaceae</taxon>
        <taxon>Microlunatus</taxon>
    </lineage>
</organism>
<feature type="region of interest" description="Disordered" evidence="1">
    <location>
        <begin position="32"/>
        <end position="64"/>
    </location>
</feature>
<dbReference type="EMBL" id="JAGIOB010000001">
    <property type="protein sequence ID" value="MBP2418065.1"/>
    <property type="molecule type" value="Genomic_DNA"/>
</dbReference>
<dbReference type="Proteomes" id="UP000758168">
    <property type="component" value="Unassembled WGS sequence"/>
</dbReference>
<sequence>MTRGGGVVADTQRHAGHADVIRELLDGAVGMESGNPGLPVRDRAGGEQHRARLVDIARGSAGTR</sequence>
<evidence type="ECO:0000313" key="3">
    <source>
        <dbReference type="Proteomes" id="UP000758168"/>
    </source>
</evidence>
<evidence type="ECO:0000313" key="2">
    <source>
        <dbReference type="EMBL" id="MBP2418065.1"/>
    </source>
</evidence>
<reference evidence="2 3" key="1">
    <citation type="submission" date="2021-03" db="EMBL/GenBank/DDBJ databases">
        <title>Sequencing the genomes of 1000 actinobacteria strains.</title>
        <authorList>
            <person name="Klenk H.-P."/>
        </authorList>
    </citation>
    <scope>NUCLEOTIDE SEQUENCE [LARGE SCALE GENOMIC DNA]</scope>
    <source>
        <strain evidence="2 3">DSM 12936</strain>
    </source>
</reference>
<evidence type="ECO:0000256" key="1">
    <source>
        <dbReference type="SAM" id="MobiDB-lite"/>
    </source>
</evidence>
<dbReference type="RefSeq" id="WP_210057290.1">
    <property type="nucleotide sequence ID" value="NZ_BAAAMH010000010.1"/>
</dbReference>
<protein>
    <recommendedName>
        <fullName evidence="4">DUF664 domain-containing protein</fullName>
    </recommendedName>
</protein>
<accession>A0ABS4ZBC7</accession>
<gene>
    <name evidence="2" type="ORF">JOF54_002987</name>
</gene>
<proteinExistence type="predicted"/>
<feature type="compositionally biased region" description="Basic and acidic residues" evidence="1">
    <location>
        <begin position="40"/>
        <end position="55"/>
    </location>
</feature>
<comment type="caution">
    <text evidence="2">The sequence shown here is derived from an EMBL/GenBank/DDBJ whole genome shotgun (WGS) entry which is preliminary data.</text>
</comment>
<keyword evidence="3" id="KW-1185">Reference proteome</keyword>
<evidence type="ECO:0008006" key="4">
    <source>
        <dbReference type="Google" id="ProtNLM"/>
    </source>
</evidence>